<proteinExistence type="predicted"/>
<gene>
    <name evidence="2" type="ORF">ENR59_05610</name>
</gene>
<comment type="caution">
    <text evidence="2">The sequence shown here is derived from an EMBL/GenBank/DDBJ whole genome shotgun (WGS) entry which is preliminary data.</text>
</comment>
<feature type="signal peptide" evidence="1">
    <location>
        <begin position="1"/>
        <end position="22"/>
    </location>
</feature>
<evidence type="ECO:0008006" key="3">
    <source>
        <dbReference type="Google" id="ProtNLM"/>
    </source>
</evidence>
<reference evidence="2" key="1">
    <citation type="journal article" date="2020" name="mSystems">
        <title>Genome- and Community-Level Interaction Insights into Carbon Utilization and Element Cycling Functions of Hydrothermarchaeota in Hydrothermal Sediment.</title>
        <authorList>
            <person name="Zhou Z."/>
            <person name="Liu Y."/>
            <person name="Xu W."/>
            <person name="Pan J."/>
            <person name="Luo Z.H."/>
            <person name="Li M."/>
        </authorList>
    </citation>
    <scope>NUCLEOTIDE SEQUENCE [LARGE SCALE GENOMIC DNA]</scope>
    <source>
        <strain evidence="2">SpSt-413</strain>
    </source>
</reference>
<organism evidence="2">
    <name type="scientific">Fundidesulfovibrio putealis</name>
    <dbReference type="NCBI Taxonomy" id="270496"/>
    <lineage>
        <taxon>Bacteria</taxon>
        <taxon>Pseudomonadati</taxon>
        <taxon>Thermodesulfobacteriota</taxon>
        <taxon>Desulfovibrionia</taxon>
        <taxon>Desulfovibrionales</taxon>
        <taxon>Desulfovibrionaceae</taxon>
        <taxon>Fundidesulfovibrio</taxon>
    </lineage>
</organism>
<protein>
    <recommendedName>
        <fullName evidence="3">Lipoprotein</fullName>
    </recommendedName>
</protein>
<accession>A0A7C4EJF0</accession>
<sequence>MRTLLAAVALSALLCGCQGATRALTPEEFYGFCWPAQVDYNCWDDDLCQQYKDYLMQEHASKQECIKGCLDMQTEKYRQDAMRGCDVAIRNASDWCEMYCRRYFDSGQAEIDRQNAQQPAPAFTGPGYMQ</sequence>
<evidence type="ECO:0000256" key="1">
    <source>
        <dbReference type="SAM" id="SignalP"/>
    </source>
</evidence>
<dbReference type="PROSITE" id="PS51257">
    <property type="entry name" value="PROKAR_LIPOPROTEIN"/>
    <property type="match status" value="1"/>
</dbReference>
<keyword evidence="1" id="KW-0732">Signal</keyword>
<evidence type="ECO:0000313" key="2">
    <source>
        <dbReference type="EMBL" id="HGG92412.1"/>
    </source>
</evidence>
<dbReference type="EMBL" id="DSRP01000389">
    <property type="protein sequence ID" value="HGG92412.1"/>
    <property type="molecule type" value="Genomic_DNA"/>
</dbReference>
<feature type="chain" id="PRO_5028188639" description="Lipoprotein" evidence="1">
    <location>
        <begin position="23"/>
        <end position="130"/>
    </location>
</feature>
<dbReference type="AlphaFoldDB" id="A0A7C4EJF0"/>
<name>A0A7C4EJF0_9BACT</name>